<dbReference type="Proteomes" id="UP000478052">
    <property type="component" value="Unassembled WGS sequence"/>
</dbReference>
<accession>A0A6G0ZM94</accession>
<sequence>MARSVFKSPRAVVVVAGQQLHQTTDFHRSPMNGATNETNYSSDYYFYKQISAKPNSKMNDHVARLRVVQEVSSRNSSASWNSSCTFSTEQSFQ</sequence>
<gene>
    <name evidence="2" type="ORF">FWK35_00007900</name>
</gene>
<reference evidence="2 3" key="1">
    <citation type="submission" date="2019-08" db="EMBL/GenBank/DDBJ databases">
        <title>Whole genome of Aphis craccivora.</title>
        <authorList>
            <person name="Voronova N.V."/>
            <person name="Shulinski R.S."/>
            <person name="Bandarenka Y.V."/>
            <person name="Zhorov D.G."/>
            <person name="Warner D."/>
        </authorList>
    </citation>
    <scope>NUCLEOTIDE SEQUENCE [LARGE SCALE GENOMIC DNA]</scope>
    <source>
        <strain evidence="2">180601</strain>
        <tissue evidence="2">Whole Body</tissue>
    </source>
</reference>
<proteinExistence type="predicted"/>
<feature type="region of interest" description="Disordered" evidence="1">
    <location>
        <begin position="72"/>
        <end position="93"/>
    </location>
</feature>
<evidence type="ECO:0000256" key="1">
    <source>
        <dbReference type="SAM" id="MobiDB-lite"/>
    </source>
</evidence>
<keyword evidence="3" id="KW-1185">Reference proteome</keyword>
<dbReference type="EMBL" id="VUJU01000202">
    <property type="protein sequence ID" value="KAF0772259.1"/>
    <property type="molecule type" value="Genomic_DNA"/>
</dbReference>
<evidence type="ECO:0000313" key="3">
    <source>
        <dbReference type="Proteomes" id="UP000478052"/>
    </source>
</evidence>
<name>A0A6G0ZM94_APHCR</name>
<feature type="non-terminal residue" evidence="2">
    <location>
        <position position="93"/>
    </location>
</feature>
<organism evidence="2 3">
    <name type="scientific">Aphis craccivora</name>
    <name type="common">Cowpea aphid</name>
    <dbReference type="NCBI Taxonomy" id="307492"/>
    <lineage>
        <taxon>Eukaryota</taxon>
        <taxon>Metazoa</taxon>
        <taxon>Ecdysozoa</taxon>
        <taxon>Arthropoda</taxon>
        <taxon>Hexapoda</taxon>
        <taxon>Insecta</taxon>
        <taxon>Pterygota</taxon>
        <taxon>Neoptera</taxon>
        <taxon>Paraneoptera</taxon>
        <taxon>Hemiptera</taxon>
        <taxon>Sternorrhyncha</taxon>
        <taxon>Aphidomorpha</taxon>
        <taxon>Aphidoidea</taxon>
        <taxon>Aphididae</taxon>
        <taxon>Aphidini</taxon>
        <taxon>Aphis</taxon>
        <taxon>Aphis</taxon>
    </lineage>
</organism>
<feature type="compositionally biased region" description="Low complexity" evidence="1">
    <location>
        <begin position="72"/>
        <end position="87"/>
    </location>
</feature>
<dbReference type="AlphaFoldDB" id="A0A6G0ZM94"/>
<protein>
    <submittedName>
        <fullName evidence="2">Uncharacterized protein</fullName>
    </submittedName>
</protein>
<comment type="caution">
    <text evidence="2">The sequence shown here is derived from an EMBL/GenBank/DDBJ whole genome shotgun (WGS) entry which is preliminary data.</text>
</comment>
<evidence type="ECO:0000313" key="2">
    <source>
        <dbReference type="EMBL" id="KAF0772259.1"/>
    </source>
</evidence>